<feature type="compositionally biased region" description="Polar residues" evidence="1">
    <location>
        <begin position="46"/>
        <end position="61"/>
    </location>
</feature>
<gene>
    <name evidence="2" type="ORF">SISSUDRAFT_1068096</name>
</gene>
<evidence type="ECO:0000313" key="3">
    <source>
        <dbReference type="Proteomes" id="UP000076798"/>
    </source>
</evidence>
<organism evidence="2 3">
    <name type="scientific">Sistotremastrum suecicum HHB10207 ss-3</name>
    <dbReference type="NCBI Taxonomy" id="1314776"/>
    <lineage>
        <taxon>Eukaryota</taxon>
        <taxon>Fungi</taxon>
        <taxon>Dikarya</taxon>
        <taxon>Basidiomycota</taxon>
        <taxon>Agaricomycotina</taxon>
        <taxon>Agaricomycetes</taxon>
        <taxon>Sistotremastrales</taxon>
        <taxon>Sistotremastraceae</taxon>
        <taxon>Sistotremastrum</taxon>
    </lineage>
</organism>
<evidence type="ECO:0000256" key="1">
    <source>
        <dbReference type="SAM" id="MobiDB-lite"/>
    </source>
</evidence>
<evidence type="ECO:0000313" key="2">
    <source>
        <dbReference type="EMBL" id="KZT31104.1"/>
    </source>
</evidence>
<dbReference type="AlphaFoldDB" id="A0A165WFT7"/>
<reference evidence="2 3" key="1">
    <citation type="journal article" date="2016" name="Mol. Biol. Evol.">
        <title>Comparative Genomics of Early-Diverging Mushroom-Forming Fungi Provides Insights into the Origins of Lignocellulose Decay Capabilities.</title>
        <authorList>
            <person name="Nagy L.G."/>
            <person name="Riley R."/>
            <person name="Tritt A."/>
            <person name="Adam C."/>
            <person name="Daum C."/>
            <person name="Floudas D."/>
            <person name="Sun H."/>
            <person name="Yadav J.S."/>
            <person name="Pangilinan J."/>
            <person name="Larsson K.H."/>
            <person name="Matsuura K."/>
            <person name="Barry K."/>
            <person name="Labutti K."/>
            <person name="Kuo R."/>
            <person name="Ohm R.A."/>
            <person name="Bhattacharya S.S."/>
            <person name="Shirouzu T."/>
            <person name="Yoshinaga Y."/>
            <person name="Martin F.M."/>
            <person name="Grigoriev I.V."/>
            <person name="Hibbett D.S."/>
        </authorList>
    </citation>
    <scope>NUCLEOTIDE SEQUENCE [LARGE SCALE GENOMIC DNA]</scope>
    <source>
        <strain evidence="2 3">HHB10207 ss-3</strain>
    </source>
</reference>
<dbReference type="Proteomes" id="UP000076798">
    <property type="component" value="Unassembled WGS sequence"/>
</dbReference>
<accession>A0A165WFT7</accession>
<dbReference type="EMBL" id="KV428860">
    <property type="protein sequence ID" value="KZT31104.1"/>
    <property type="molecule type" value="Genomic_DNA"/>
</dbReference>
<sequence length="363" mass="39853">MPRKWSFFAIIASLLCYRLTIIFQTLTSAGVLARPRRIRRTRRHQPLSSSLPSAISNTSIRPPSHHKPNLSSRLPFVRHRQVKSHRPVAGSSPYPSGLANTEVLRRLTTIGPSTSSSAVAIAITVPSLSRPTNHDIEIVRSRTAKVDQHNALRFSSIERWRWFGDMASLGGYMGASLKPFRLVFAANDVLHIFRRHRVLLRPPLSFFEPHPIPPISLSSAPSLPSTMAVFDSSSCLVIRCLSAPTANLHHGLSKTLTWLFRISTDTDGFSLHSCHPPSLLLLSPLAFVSPVLPYHSIIAAALDSAHLHHHHNQPATSRIAAAGLTPQPSAINITTTVLPTSPLAAANLQTHQITRQNAAFNVE</sequence>
<feature type="region of interest" description="Disordered" evidence="1">
    <location>
        <begin position="40"/>
        <end position="71"/>
    </location>
</feature>
<protein>
    <submittedName>
        <fullName evidence="2">Uncharacterized protein</fullName>
    </submittedName>
</protein>
<name>A0A165WFT7_9AGAM</name>
<proteinExistence type="predicted"/>
<keyword evidence="3" id="KW-1185">Reference proteome</keyword>